<dbReference type="Gene3D" id="3.30.565.10">
    <property type="entry name" value="Histidine kinase-like ATPase, C-terminal domain"/>
    <property type="match status" value="1"/>
</dbReference>
<dbReference type="CDD" id="cd16936">
    <property type="entry name" value="HATPase_RsbW-like"/>
    <property type="match status" value="1"/>
</dbReference>
<comment type="caution">
    <text evidence="2">The sequence shown here is derived from an EMBL/GenBank/DDBJ whole genome shotgun (WGS) entry which is preliminary data.</text>
</comment>
<evidence type="ECO:0000313" key="2">
    <source>
        <dbReference type="EMBL" id="GBE91711.1"/>
    </source>
</evidence>
<feature type="domain" description="Histidine kinase/HSP90-like ATPase" evidence="1">
    <location>
        <begin position="27"/>
        <end position="141"/>
    </location>
</feature>
<accession>A0A2H6LEQ7</accession>
<sequence length="153" mass="17847">MSSAYDISSTFNKIKVDHKICLKVNTDLNASSEILSWFEQINHAQMINQQIWWQCQTLLIEGFANIVEHAHKNLPKETPIEIEVCLSNQQMEIRILSRGEAFDLEKQLREVSELKDNEQERGRGLKIMSAIADKLSYEKIADNYYCLFISKFY</sequence>
<dbReference type="InterPro" id="IPR003594">
    <property type="entry name" value="HATPase_dom"/>
</dbReference>
<evidence type="ECO:0000313" key="3">
    <source>
        <dbReference type="Proteomes" id="UP000236527"/>
    </source>
</evidence>
<name>A0A2H6LEQ7_9NOSO</name>
<gene>
    <name evidence="2" type="ORF">NCWK1_1438</name>
</gene>
<organism evidence="2 3">
    <name type="scientific">Nostoc cycadae WK-1</name>
    <dbReference type="NCBI Taxonomy" id="1861711"/>
    <lineage>
        <taxon>Bacteria</taxon>
        <taxon>Bacillati</taxon>
        <taxon>Cyanobacteriota</taxon>
        <taxon>Cyanophyceae</taxon>
        <taxon>Nostocales</taxon>
        <taxon>Nostocaceae</taxon>
        <taxon>Nostoc</taxon>
    </lineage>
</organism>
<dbReference type="EMBL" id="BDGE01000023">
    <property type="protein sequence ID" value="GBE91711.1"/>
    <property type="molecule type" value="Genomic_DNA"/>
</dbReference>
<evidence type="ECO:0000259" key="1">
    <source>
        <dbReference type="Pfam" id="PF13581"/>
    </source>
</evidence>
<protein>
    <submittedName>
        <fullName evidence="2">ATPase</fullName>
    </submittedName>
</protein>
<dbReference type="InterPro" id="IPR036890">
    <property type="entry name" value="HATPase_C_sf"/>
</dbReference>
<proteinExistence type="predicted"/>
<dbReference type="AlphaFoldDB" id="A0A2H6LEQ7"/>
<dbReference type="SUPFAM" id="SSF55874">
    <property type="entry name" value="ATPase domain of HSP90 chaperone/DNA topoisomerase II/histidine kinase"/>
    <property type="match status" value="1"/>
</dbReference>
<dbReference type="Pfam" id="PF13581">
    <property type="entry name" value="HATPase_c_2"/>
    <property type="match status" value="1"/>
</dbReference>
<dbReference type="Proteomes" id="UP000236527">
    <property type="component" value="Unassembled WGS sequence"/>
</dbReference>
<reference evidence="3" key="1">
    <citation type="journal article" date="2018" name="Genome Announc.">
        <title>Draft Genome Sequence of the Nitrogen-Fixing and Hormogonia-Inducing Cyanobacterium Nostoc cycadae Strain WK-1, Isolated from the Coralloid Roots of Cycas revoluta.</title>
        <authorList>
            <person name="Kanesaki Y."/>
            <person name="Hirose M."/>
            <person name="Hirose Y."/>
            <person name="Fujisawa T."/>
            <person name="Nakamura Y."/>
            <person name="Watanabe S."/>
            <person name="Matsunaga S."/>
            <person name="Uchida H."/>
            <person name="Murakami A."/>
        </authorList>
    </citation>
    <scope>NUCLEOTIDE SEQUENCE [LARGE SCALE GENOMIC DNA]</scope>
    <source>
        <strain evidence="3">WK-1</strain>
    </source>
</reference>
<keyword evidence="3" id="KW-1185">Reference proteome</keyword>